<feature type="transmembrane region" description="Helical" evidence="1">
    <location>
        <begin position="37"/>
        <end position="62"/>
    </location>
</feature>
<gene>
    <name evidence="2" type="ORF">N4R40_02870</name>
</gene>
<evidence type="ECO:0000313" key="3">
    <source>
        <dbReference type="Proteomes" id="UP001300496"/>
    </source>
</evidence>
<evidence type="ECO:0008006" key="4">
    <source>
        <dbReference type="Google" id="ProtNLM"/>
    </source>
</evidence>
<accession>A0ABT2P9P2</accession>
<dbReference type="Proteomes" id="UP001300496">
    <property type="component" value="Unassembled WGS sequence"/>
</dbReference>
<reference evidence="2 3" key="1">
    <citation type="journal article" date="2024" name="Int. J. Syst. Evol. Microbiol.">
        <title>Microbacterium memoriense sp. nov., a member of the Actinomycetota from marine beach sediment of the north coast of Portugal.</title>
        <authorList>
            <person name="Santos J.D.N.D."/>
            <person name="Klimek D."/>
            <person name="Calusinska M."/>
            <person name="Lobo-da-Cunha A."/>
            <person name="Catita J."/>
            <person name="Goncalves H."/>
            <person name="Gonzalez I."/>
            <person name="Lage O.M."/>
        </authorList>
    </citation>
    <scope>NUCLEOTIDE SEQUENCE [LARGE SCALE GENOMIC DNA]</scope>
    <source>
        <strain evidence="2 3">PMIC_1C1B</strain>
    </source>
</reference>
<sequence>MSENPPAQPNTPRAYPVFPAPMAAPDVRERSSRLGSIALVIAVLAVAGASILSAVTAFPAAVGAMTDALALSPEGLENLSNAQLLGVLSPVRGLVLWAEIGFWAGTALGIWALVQGIVAIASRRGRGPGIAAVILAALGPVLFAVIVGVAVITGIGTGAA</sequence>
<keyword evidence="3" id="KW-1185">Reference proteome</keyword>
<evidence type="ECO:0000256" key="1">
    <source>
        <dbReference type="SAM" id="Phobius"/>
    </source>
</evidence>
<keyword evidence="1" id="KW-1133">Transmembrane helix</keyword>
<feature type="transmembrane region" description="Helical" evidence="1">
    <location>
        <begin position="133"/>
        <end position="155"/>
    </location>
</feature>
<organism evidence="2 3">
    <name type="scientific">Microbacterium memoriense</name>
    <dbReference type="NCBI Taxonomy" id="2978350"/>
    <lineage>
        <taxon>Bacteria</taxon>
        <taxon>Bacillati</taxon>
        <taxon>Actinomycetota</taxon>
        <taxon>Actinomycetes</taxon>
        <taxon>Micrococcales</taxon>
        <taxon>Microbacteriaceae</taxon>
        <taxon>Microbacterium</taxon>
    </lineage>
</organism>
<name>A0ABT2P9P2_9MICO</name>
<proteinExistence type="predicted"/>
<protein>
    <recommendedName>
        <fullName evidence="4">Yip1 domain-containing protein</fullName>
    </recommendedName>
</protein>
<feature type="transmembrane region" description="Helical" evidence="1">
    <location>
        <begin position="100"/>
        <end position="121"/>
    </location>
</feature>
<keyword evidence="1" id="KW-0472">Membrane</keyword>
<dbReference type="RefSeq" id="WP_261605865.1">
    <property type="nucleotide sequence ID" value="NZ_JAODOR010000004.1"/>
</dbReference>
<comment type="caution">
    <text evidence="2">The sequence shown here is derived from an EMBL/GenBank/DDBJ whole genome shotgun (WGS) entry which is preliminary data.</text>
</comment>
<evidence type="ECO:0000313" key="2">
    <source>
        <dbReference type="EMBL" id="MCT9001310.1"/>
    </source>
</evidence>
<dbReference type="EMBL" id="JAODOR010000004">
    <property type="protein sequence ID" value="MCT9001310.1"/>
    <property type="molecule type" value="Genomic_DNA"/>
</dbReference>
<keyword evidence="1" id="KW-0812">Transmembrane</keyword>